<accession>A0A509EDS6</accession>
<dbReference type="InterPro" id="IPR001387">
    <property type="entry name" value="Cro/C1-type_HTH"/>
</dbReference>
<dbReference type="SMART" id="SM00530">
    <property type="entry name" value="HTH_XRE"/>
    <property type="match status" value="1"/>
</dbReference>
<dbReference type="Gene3D" id="1.10.260.40">
    <property type="entry name" value="lambda repressor-like DNA-binding domains"/>
    <property type="match status" value="1"/>
</dbReference>
<dbReference type="PANTHER" id="PTHR46797:SF23">
    <property type="entry name" value="HTH-TYPE TRANSCRIPTIONAL REGULATOR SUTR"/>
    <property type="match status" value="1"/>
</dbReference>
<feature type="domain" description="HTH cro/C1-type" evidence="4">
    <location>
        <begin position="68"/>
        <end position="123"/>
    </location>
</feature>
<dbReference type="SUPFAM" id="SSF47413">
    <property type="entry name" value="lambda repressor-like DNA-binding domains"/>
    <property type="match status" value="1"/>
</dbReference>
<dbReference type="InterPro" id="IPR010982">
    <property type="entry name" value="Lambda_DNA-bd_dom_sf"/>
</dbReference>
<sequence>MRSVGACVLDRQSAAPLPSITCKTEIASPVDRNECDLKSVALSSTAALDARVKRTHPGTLREILATNVRRIRAEKGLSQDALADLCEIDRTYISGIERGLRNLSIDTLERLARGLRLEPWQLIRRPDADR</sequence>
<name>A0A509EDS6_9HYPH</name>
<dbReference type="GO" id="GO:0005829">
    <property type="term" value="C:cytosol"/>
    <property type="evidence" value="ECO:0007669"/>
    <property type="project" value="TreeGrafter"/>
</dbReference>
<evidence type="ECO:0000313" key="5">
    <source>
        <dbReference type="EMBL" id="VUD72282.1"/>
    </source>
</evidence>
<proteinExistence type="predicted"/>
<evidence type="ECO:0000256" key="1">
    <source>
        <dbReference type="ARBA" id="ARBA00023015"/>
    </source>
</evidence>
<dbReference type="InterPro" id="IPR050807">
    <property type="entry name" value="TransReg_Diox_bact_type"/>
</dbReference>
<keyword evidence="6" id="KW-1185">Reference proteome</keyword>
<evidence type="ECO:0000256" key="2">
    <source>
        <dbReference type="ARBA" id="ARBA00023125"/>
    </source>
</evidence>
<evidence type="ECO:0000259" key="4">
    <source>
        <dbReference type="PROSITE" id="PS50943"/>
    </source>
</evidence>
<dbReference type="GO" id="GO:0003700">
    <property type="term" value="F:DNA-binding transcription factor activity"/>
    <property type="evidence" value="ECO:0007669"/>
    <property type="project" value="TreeGrafter"/>
</dbReference>
<dbReference type="Pfam" id="PF01381">
    <property type="entry name" value="HTH_3"/>
    <property type="match status" value="1"/>
</dbReference>
<dbReference type="PROSITE" id="PS50943">
    <property type="entry name" value="HTH_CROC1"/>
    <property type="match status" value="1"/>
</dbReference>
<evidence type="ECO:0000256" key="3">
    <source>
        <dbReference type="ARBA" id="ARBA00023163"/>
    </source>
</evidence>
<dbReference type="PANTHER" id="PTHR46797">
    <property type="entry name" value="HTH-TYPE TRANSCRIPTIONAL REGULATOR"/>
    <property type="match status" value="1"/>
</dbReference>
<dbReference type="Proteomes" id="UP000410984">
    <property type="component" value="Unassembled WGS sequence"/>
</dbReference>
<dbReference type="CDD" id="cd00093">
    <property type="entry name" value="HTH_XRE"/>
    <property type="match status" value="1"/>
</dbReference>
<organism evidence="5 6">
    <name type="scientific">Methylobacterium symbioticum</name>
    <dbReference type="NCBI Taxonomy" id="2584084"/>
    <lineage>
        <taxon>Bacteria</taxon>
        <taxon>Pseudomonadati</taxon>
        <taxon>Pseudomonadota</taxon>
        <taxon>Alphaproteobacteria</taxon>
        <taxon>Hyphomicrobiales</taxon>
        <taxon>Methylobacteriaceae</taxon>
        <taxon>Methylobacterium</taxon>
    </lineage>
</organism>
<dbReference type="AlphaFoldDB" id="A0A509EDS6"/>
<dbReference type="RefSeq" id="WP_306438903.1">
    <property type="nucleotide sequence ID" value="NZ_CABFPH010000038.1"/>
</dbReference>
<keyword evidence="1" id="KW-0805">Transcription regulation</keyword>
<evidence type="ECO:0000313" key="6">
    <source>
        <dbReference type="Proteomes" id="UP000410984"/>
    </source>
</evidence>
<gene>
    <name evidence="5" type="ORF">MET9862_02877</name>
</gene>
<keyword evidence="2" id="KW-0238">DNA-binding</keyword>
<reference evidence="5 6" key="1">
    <citation type="submission" date="2019-06" db="EMBL/GenBank/DDBJ databases">
        <authorList>
            <person name="Rodrigo-Torres L."/>
            <person name="Arahal R. D."/>
            <person name="Lucena T."/>
        </authorList>
    </citation>
    <scope>NUCLEOTIDE SEQUENCE [LARGE SCALE GENOMIC DNA]</scope>
    <source>
        <strain evidence="5 6">SB0023/3</strain>
    </source>
</reference>
<keyword evidence="3" id="KW-0804">Transcription</keyword>
<protein>
    <recommendedName>
        <fullName evidence="4">HTH cro/C1-type domain-containing protein</fullName>
    </recommendedName>
</protein>
<dbReference type="EMBL" id="CABFPH010000038">
    <property type="protein sequence ID" value="VUD72282.1"/>
    <property type="molecule type" value="Genomic_DNA"/>
</dbReference>
<dbReference type="GO" id="GO:0003677">
    <property type="term" value="F:DNA binding"/>
    <property type="evidence" value="ECO:0007669"/>
    <property type="project" value="UniProtKB-KW"/>
</dbReference>